<reference evidence="5 6" key="1">
    <citation type="journal article" date="2016" name="Mol. Biol. Evol.">
        <title>Comparative Genomics of Early-Diverging Mushroom-Forming Fungi Provides Insights into the Origins of Lignocellulose Decay Capabilities.</title>
        <authorList>
            <person name="Nagy L.G."/>
            <person name="Riley R."/>
            <person name="Tritt A."/>
            <person name="Adam C."/>
            <person name="Daum C."/>
            <person name="Floudas D."/>
            <person name="Sun H."/>
            <person name="Yadav J.S."/>
            <person name="Pangilinan J."/>
            <person name="Larsson K.H."/>
            <person name="Matsuura K."/>
            <person name="Barry K."/>
            <person name="Labutti K."/>
            <person name="Kuo R."/>
            <person name="Ohm R.A."/>
            <person name="Bhattacharya S.S."/>
            <person name="Shirouzu T."/>
            <person name="Yoshinaga Y."/>
            <person name="Martin F.M."/>
            <person name="Grigoriev I.V."/>
            <person name="Hibbett D.S."/>
        </authorList>
    </citation>
    <scope>NUCLEOTIDE SEQUENCE [LARGE SCALE GENOMIC DNA]</scope>
    <source>
        <strain evidence="5 6">HHB9708</strain>
    </source>
</reference>
<keyword evidence="2 3" id="KW-0378">Hydrolase</keyword>
<evidence type="ECO:0000256" key="2">
    <source>
        <dbReference type="ARBA" id="ARBA00022801"/>
    </source>
</evidence>
<dbReference type="InterPro" id="IPR019826">
    <property type="entry name" value="Carboxylesterase_B_AS"/>
</dbReference>
<evidence type="ECO:0000313" key="6">
    <source>
        <dbReference type="Proteomes" id="UP000076722"/>
    </source>
</evidence>
<dbReference type="PROSITE" id="PS00941">
    <property type="entry name" value="CARBOXYLESTERASE_B_2"/>
    <property type="match status" value="1"/>
</dbReference>
<dbReference type="ESTHER" id="9homo-a0a164tl22">
    <property type="family name" value="Fungal_carboxylesterase_lipase"/>
</dbReference>
<comment type="similarity">
    <text evidence="1 3">Belongs to the type-B carboxylesterase/lipase family.</text>
</comment>
<evidence type="ECO:0000313" key="5">
    <source>
        <dbReference type="EMBL" id="KZS92457.1"/>
    </source>
</evidence>
<dbReference type="EMBL" id="KV419410">
    <property type="protein sequence ID" value="KZS92457.1"/>
    <property type="molecule type" value="Genomic_DNA"/>
</dbReference>
<dbReference type="OrthoDB" id="408631at2759"/>
<evidence type="ECO:0000259" key="4">
    <source>
        <dbReference type="Pfam" id="PF00135"/>
    </source>
</evidence>
<dbReference type="InterPro" id="IPR029058">
    <property type="entry name" value="AB_hydrolase_fold"/>
</dbReference>
<protein>
    <recommendedName>
        <fullName evidence="3">Carboxylic ester hydrolase</fullName>
        <ecNumber evidence="3">3.1.1.-</ecNumber>
    </recommendedName>
</protein>
<dbReference type="Proteomes" id="UP000076722">
    <property type="component" value="Unassembled WGS sequence"/>
</dbReference>
<dbReference type="PROSITE" id="PS00122">
    <property type="entry name" value="CARBOXYLESTERASE_B_1"/>
    <property type="match status" value="1"/>
</dbReference>
<dbReference type="Gene3D" id="3.40.50.1820">
    <property type="entry name" value="alpha/beta hydrolase"/>
    <property type="match status" value="1"/>
</dbReference>
<name>A0A164TL22_9AGAM</name>
<dbReference type="SUPFAM" id="SSF53474">
    <property type="entry name" value="alpha/beta-Hydrolases"/>
    <property type="match status" value="1"/>
</dbReference>
<accession>A0A164TL22</accession>
<sequence length="685" mass="72957">MVQLRSSLQLAAAVTVLSARATLATPTPASVGSDLNFIFPNDLNWPTAGAHLSTILISARSNADAITACGKLSEGLLLSNGTYFKSDIENVLNYRVLEGDSILEQYWIASSKKGVCEAVSHLGILPLPCDLKLPAFCSSSAPNKVSGSTDLSTQWQTEVTSGKLQVTGTRDHLSFRFLGIPYADPFQRWTYSSVYSGSGAINALNFGNHCYQLYSGGSEDCLFLNIFTPYLPNPSTKSKSLKPVMFWIHGGAFTGGEGSDGIFDGGNLASRGDVVVVTINYRLSTLGFLALNDGVTNGNYGLADMITALKWVQEHIADFGGDPSRVTIFGQSAGAGAVRALLAAPPAFGLYTGAIAESNLDGFGYASTYSNYYTIAQEVSVAAGPLVTAVGCSGASNVLACLRAVPAQTLISAPTAPRFIVVDGKYIQTNQLEVNGKGPANKNAHVIFGWMEDDGADFIGSYPAAGTTAASAIAAVGISSTETSSILSSGLFPVPNGANSTLDVFNVTSRVATDGEFRCLDQATVAAAAKHNVFQSVWTYEFQKSYDGYEPFPAVCEPPKTATHPNGDPSQPYFKCHSGELYYVFGSLGQSQLPFRDSNDLLFSQLSVDAWTAFARTYNPNPSAAFLIARGYSTTADALLKYGTWQPVTPSNPRPLRILDVPLKQVGYLEQPQCNLLGYPISYYY</sequence>
<dbReference type="STRING" id="1314777.A0A164TL22"/>
<dbReference type="InterPro" id="IPR019819">
    <property type="entry name" value="Carboxylesterase_B_CS"/>
</dbReference>
<dbReference type="Pfam" id="PF00135">
    <property type="entry name" value="COesterase"/>
    <property type="match status" value="1"/>
</dbReference>
<dbReference type="PANTHER" id="PTHR43142:SF3">
    <property type="entry name" value="PUTATIVE (AFU_ORTHOLOGUE AFUA_3G09070)-RELATED"/>
    <property type="match status" value="1"/>
</dbReference>
<feature type="chain" id="PRO_5007748187" description="Carboxylic ester hydrolase" evidence="3">
    <location>
        <begin position="25"/>
        <end position="685"/>
    </location>
</feature>
<feature type="domain" description="Carboxylesterase type B" evidence="4">
    <location>
        <begin position="173"/>
        <end position="663"/>
    </location>
</feature>
<dbReference type="AlphaFoldDB" id="A0A164TL22"/>
<feature type="signal peptide" evidence="3">
    <location>
        <begin position="1"/>
        <end position="24"/>
    </location>
</feature>
<keyword evidence="6" id="KW-1185">Reference proteome</keyword>
<dbReference type="EC" id="3.1.1.-" evidence="3"/>
<keyword evidence="3" id="KW-0732">Signal</keyword>
<proteinExistence type="inferred from homology"/>
<evidence type="ECO:0000256" key="1">
    <source>
        <dbReference type="ARBA" id="ARBA00005964"/>
    </source>
</evidence>
<dbReference type="InterPro" id="IPR002018">
    <property type="entry name" value="CarbesteraseB"/>
</dbReference>
<organism evidence="5 6">
    <name type="scientific">Sistotremastrum niveocremeum HHB9708</name>
    <dbReference type="NCBI Taxonomy" id="1314777"/>
    <lineage>
        <taxon>Eukaryota</taxon>
        <taxon>Fungi</taxon>
        <taxon>Dikarya</taxon>
        <taxon>Basidiomycota</taxon>
        <taxon>Agaricomycotina</taxon>
        <taxon>Agaricomycetes</taxon>
        <taxon>Sistotremastrales</taxon>
        <taxon>Sistotremastraceae</taxon>
        <taxon>Sertulicium</taxon>
        <taxon>Sertulicium niveocremeum</taxon>
    </lineage>
</organism>
<dbReference type="GO" id="GO:0016787">
    <property type="term" value="F:hydrolase activity"/>
    <property type="evidence" value="ECO:0007669"/>
    <property type="project" value="UniProtKB-KW"/>
</dbReference>
<gene>
    <name evidence="5" type="ORF">SISNIDRAFT_466837</name>
</gene>
<dbReference type="PANTHER" id="PTHR43142">
    <property type="entry name" value="CARBOXYLIC ESTER HYDROLASE"/>
    <property type="match status" value="1"/>
</dbReference>
<evidence type="ECO:0000256" key="3">
    <source>
        <dbReference type="RuleBase" id="RU361235"/>
    </source>
</evidence>